<protein>
    <recommendedName>
        <fullName evidence="4">Cytosolic protein</fullName>
    </recommendedName>
</protein>
<sequence>MAKNKRQSIEQFREFVKGHPHLRNEVRRKETTWQELFEEWYLLGADHPRWNVEQEKVQQETVQEQPKEVGQNEKELVQNQEFLTMLLGALKSMDINQIQQYIRSANQAIGTIQGLLEVFQGDKSTKEEPPKQEVEKRSNPFVFRKD</sequence>
<gene>
    <name evidence="2" type="ORF">D1953_05660</name>
</gene>
<dbReference type="InterPro" id="IPR025953">
    <property type="entry name" value="YlbD_coat"/>
</dbReference>
<reference evidence="2 3" key="1">
    <citation type="submission" date="2018-08" db="EMBL/GenBank/DDBJ databases">
        <title>Bacillus jemisoniae sp. nov., Bacillus chryseoplanitiae sp. nov., Bacillus resnikiae sp. nov., and Bacillus frankliniae sp. nov., isolated from Viking spacecraft and associated surfaces.</title>
        <authorList>
            <person name="Seuylemezian A."/>
            <person name="Vaishampayan P."/>
        </authorList>
    </citation>
    <scope>NUCLEOTIDE SEQUENCE [LARGE SCALE GENOMIC DNA]</scope>
    <source>
        <strain evidence="2 3">MA001</strain>
    </source>
</reference>
<evidence type="ECO:0008006" key="4">
    <source>
        <dbReference type="Google" id="ProtNLM"/>
    </source>
</evidence>
<evidence type="ECO:0000256" key="1">
    <source>
        <dbReference type="SAM" id="MobiDB-lite"/>
    </source>
</evidence>
<name>A0A398BBX6_9BACI</name>
<dbReference type="EMBL" id="QWVS01000011">
    <property type="protein sequence ID" value="RID87669.1"/>
    <property type="molecule type" value="Genomic_DNA"/>
</dbReference>
<organism evidence="2 3">
    <name type="scientific">Peribacillus asahii</name>
    <dbReference type="NCBI Taxonomy" id="228899"/>
    <lineage>
        <taxon>Bacteria</taxon>
        <taxon>Bacillati</taxon>
        <taxon>Bacillota</taxon>
        <taxon>Bacilli</taxon>
        <taxon>Bacillales</taxon>
        <taxon>Bacillaceae</taxon>
        <taxon>Peribacillus</taxon>
    </lineage>
</organism>
<evidence type="ECO:0000313" key="3">
    <source>
        <dbReference type="Proteomes" id="UP000266016"/>
    </source>
</evidence>
<accession>A0A398BBX6</accession>
<proteinExistence type="predicted"/>
<feature type="region of interest" description="Disordered" evidence="1">
    <location>
        <begin position="122"/>
        <end position="146"/>
    </location>
</feature>
<dbReference type="AlphaFoldDB" id="A0A398BBX6"/>
<keyword evidence="3" id="KW-1185">Reference proteome</keyword>
<feature type="compositionally biased region" description="Basic and acidic residues" evidence="1">
    <location>
        <begin position="123"/>
        <end position="146"/>
    </location>
</feature>
<evidence type="ECO:0000313" key="2">
    <source>
        <dbReference type="EMBL" id="RID87669.1"/>
    </source>
</evidence>
<dbReference type="RefSeq" id="WP_119116186.1">
    <property type="nucleotide sequence ID" value="NZ_QWVS01000011.1"/>
</dbReference>
<dbReference type="Pfam" id="PF14071">
    <property type="entry name" value="YlbD_coat"/>
    <property type="match status" value="1"/>
</dbReference>
<dbReference type="Proteomes" id="UP000266016">
    <property type="component" value="Unassembled WGS sequence"/>
</dbReference>
<comment type="caution">
    <text evidence="2">The sequence shown here is derived from an EMBL/GenBank/DDBJ whole genome shotgun (WGS) entry which is preliminary data.</text>
</comment>